<feature type="compositionally biased region" description="Low complexity" evidence="1">
    <location>
        <begin position="102"/>
        <end position="117"/>
    </location>
</feature>
<keyword evidence="3" id="KW-1185">Reference proteome</keyword>
<feature type="region of interest" description="Disordered" evidence="1">
    <location>
        <begin position="168"/>
        <end position="191"/>
    </location>
</feature>
<sequence length="218" mass="25047">MKTNVSAQDKSDSDLDLPFEKLNVSYDNNEEDSRRETLKSADYQQQQNNTATSTKETISNHQKRLSNEDFEQVGRVYCSKKKRKQKSKSLLREAKLVLPIQNSSPENSTKKTSPSSKQKLKSSYRTRDLFDNSEEYCDCDNETYEKTNLSNTNIHQTVPVATCSTQYMNQQSHGGPSHEQTDSDQPPSNLNEHELASYFEQMLYIPKPMSLMAEMMYA</sequence>
<evidence type="ECO:0000256" key="1">
    <source>
        <dbReference type="SAM" id="MobiDB-lite"/>
    </source>
</evidence>
<dbReference type="Proteomes" id="UP000594262">
    <property type="component" value="Unplaced"/>
</dbReference>
<dbReference type="RefSeq" id="XP_066914600.1">
    <property type="nucleotide sequence ID" value="XM_067058499.1"/>
</dbReference>
<organism evidence="2 3">
    <name type="scientific">Clytia hemisphaerica</name>
    <dbReference type="NCBI Taxonomy" id="252671"/>
    <lineage>
        <taxon>Eukaryota</taxon>
        <taxon>Metazoa</taxon>
        <taxon>Cnidaria</taxon>
        <taxon>Hydrozoa</taxon>
        <taxon>Hydroidolina</taxon>
        <taxon>Leptothecata</taxon>
        <taxon>Obeliida</taxon>
        <taxon>Clytiidae</taxon>
        <taxon>Clytia</taxon>
    </lineage>
</organism>
<feature type="region of interest" description="Disordered" evidence="1">
    <location>
        <begin position="1"/>
        <end position="66"/>
    </location>
</feature>
<evidence type="ECO:0008006" key="4">
    <source>
        <dbReference type="Google" id="ProtNLM"/>
    </source>
</evidence>
<evidence type="ECO:0000313" key="2">
    <source>
        <dbReference type="EnsemblMetazoa" id="CLYHEMP021504.1"/>
    </source>
</evidence>
<dbReference type="EnsemblMetazoa" id="CLYHEMT021504.1">
    <property type="protein sequence ID" value="CLYHEMP021504.1"/>
    <property type="gene ID" value="CLYHEMG021504"/>
</dbReference>
<dbReference type="AlphaFoldDB" id="A0A7M5XD09"/>
<name>A0A7M5XD09_9CNID</name>
<feature type="compositionally biased region" description="Polar residues" evidence="1">
    <location>
        <begin position="42"/>
        <end position="60"/>
    </location>
</feature>
<protein>
    <recommendedName>
        <fullName evidence="4">Oxidative stress-responsive serine-rich protein 1</fullName>
    </recommendedName>
</protein>
<proteinExistence type="predicted"/>
<accession>A0A7M5XD09</accession>
<dbReference type="OrthoDB" id="10045817at2759"/>
<evidence type="ECO:0000313" key="3">
    <source>
        <dbReference type="Proteomes" id="UP000594262"/>
    </source>
</evidence>
<reference evidence="2" key="1">
    <citation type="submission" date="2021-01" db="UniProtKB">
        <authorList>
            <consortium name="EnsemblMetazoa"/>
        </authorList>
    </citation>
    <scope>IDENTIFICATION</scope>
</reference>
<dbReference type="GeneID" id="136801836"/>
<feature type="region of interest" description="Disordered" evidence="1">
    <location>
        <begin position="81"/>
        <end position="125"/>
    </location>
</feature>